<name>A0ABW4GJL2_9ACTN</name>
<keyword evidence="2" id="KW-0378">Hydrolase</keyword>
<sequence>MGNIAHTETGTGEDVALIGGTGVTAGAWDLPFKPALVQAGYRVIAVDSRGTGGSYTPPPPYSIADMARDTIDVIESAATGPCRVVGLSLGGFVAEEISHQRPDLVRSVALIAGAGRTTAYLRAKMLAERELFAGPGSRGSGLAARRHPP</sequence>
<dbReference type="Proteomes" id="UP001597097">
    <property type="component" value="Unassembled WGS sequence"/>
</dbReference>
<keyword evidence="3" id="KW-1185">Reference proteome</keyword>
<proteinExistence type="predicted"/>
<dbReference type="InterPro" id="IPR050471">
    <property type="entry name" value="AB_hydrolase"/>
</dbReference>
<reference evidence="3" key="1">
    <citation type="journal article" date="2019" name="Int. J. Syst. Evol. Microbiol.">
        <title>The Global Catalogue of Microorganisms (GCM) 10K type strain sequencing project: providing services to taxonomists for standard genome sequencing and annotation.</title>
        <authorList>
            <consortium name="The Broad Institute Genomics Platform"/>
            <consortium name="The Broad Institute Genome Sequencing Center for Infectious Disease"/>
            <person name="Wu L."/>
            <person name="Ma J."/>
        </authorList>
    </citation>
    <scope>NUCLEOTIDE SEQUENCE [LARGE SCALE GENOMIC DNA]</scope>
    <source>
        <strain evidence="3">CGMCC 1.15399</strain>
    </source>
</reference>
<dbReference type="PANTHER" id="PTHR43433:SF5">
    <property type="entry name" value="AB HYDROLASE-1 DOMAIN-CONTAINING PROTEIN"/>
    <property type="match status" value="1"/>
</dbReference>
<organism evidence="2 3">
    <name type="scientific">Nonomuraea guangzhouensis</name>
    <dbReference type="NCBI Taxonomy" id="1291555"/>
    <lineage>
        <taxon>Bacteria</taxon>
        <taxon>Bacillati</taxon>
        <taxon>Actinomycetota</taxon>
        <taxon>Actinomycetes</taxon>
        <taxon>Streptosporangiales</taxon>
        <taxon>Streptosporangiaceae</taxon>
        <taxon>Nonomuraea</taxon>
    </lineage>
</organism>
<accession>A0ABW4GJL2</accession>
<dbReference type="PANTHER" id="PTHR43433">
    <property type="entry name" value="HYDROLASE, ALPHA/BETA FOLD FAMILY PROTEIN"/>
    <property type="match status" value="1"/>
</dbReference>
<evidence type="ECO:0000313" key="3">
    <source>
        <dbReference type="Proteomes" id="UP001597097"/>
    </source>
</evidence>
<evidence type="ECO:0000313" key="2">
    <source>
        <dbReference type="EMBL" id="MFD1542790.1"/>
    </source>
</evidence>
<feature type="domain" description="AB hydrolase-1" evidence="1">
    <location>
        <begin position="17"/>
        <end position="133"/>
    </location>
</feature>
<dbReference type="GO" id="GO:0016787">
    <property type="term" value="F:hydrolase activity"/>
    <property type="evidence" value="ECO:0007669"/>
    <property type="project" value="UniProtKB-KW"/>
</dbReference>
<protein>
    <submittedName>
        <fullName evidence="2">Alpha/beta fold hydrolase</fullName>
    </submittedName>
</protein>
<evidence type="ECO:0000259" key="1">
    <source>
        <dbReference type="Pfam" id="PF12697"/>
    </source>
</evidence>
<dbReference type="RefSeq" id="WP_219536470.1">
    <property type="nucleotide sequence ID" value="NZ_JAHKRM010000030.1"/>
</dbReference>
<dbReference type="Pfam" id="PF12697">
    <property type="entry name" value="Abhydrolase_6"/>
    <property type="match status" value="1"/>
</dbReference>
<comment type="caution">
    <text evidence="2">The sequence shown here is derived from an EMBL/GenBank/DDBJ whole genome shotgun (WGS) entry which is preliminary data.</text>
</comment>
<gene>
    <name evidence="2" type="ORF">ACFSJ0_37455</name>
</gene>
<dbReference type="InterPro" id="IPR000073">
    <property type="entry name" value="AB_hydrolase_1"/>
</dbReference>
<dbReference type="EMBL" id="JBHUCM010000033">
    <property type="protein sequence ID" value="MFD1542790.1"/>
    <property type="molecule type" value="Genomic_DNA"/>
</dbReference>